<proteinExistence type="predicted"/>
<sequence length="47" mass="5412">MHYLNQDIAALTKRKKTPSLVKPESSCGIFQDVEKLIETKVNRSEKH</sequence>
<protein>
    <submittedName>
        <fullName evidence="1">Uncharacterized protein</fullName>
    </submittedName>
</protein>
<comment type="caution">
    <text evidence="1">The sequence shown here is derived from an EMBL/GenBank/DDBJ whole genome shotgun (WGS) entry which is preliminary data.</text>
</comment>
<dbReference type="RefSeq" id="WP_379934063.1">
    <property type="nucleotide sequence ID" value="NZ_JBHTHY010000006.1"/>
</dbReference>
<dbReference type="Proteomes" id="UP001597012">
    <property type="component" value="Unassembled WGS sequence"/>
</dbReference>
<accession>A0ABW3B4V9</accession>
<evidence type="ECO:0000313" key="2">
    <source>
        <dbReference type="Proteomes" id="UP001597012"/>
    </source>
</evidence>
<evidence type="ECO:0000313" key="1">
    <source>
        <dbReference type="EMBL" id="MFD0797639.1"/>
    </source>
</evidence>
<keyword evidence="2" id="KW-1185">Reference proteome</keyword>
<gene>
    <name evidence="1" type="ORF">ACFQZJ_09215</name>
</gene>
<name>A0ABW3B4V9_9FLAO</name>
<organism evidence="1 2">
    <name type="scientific">Maribacter chungangensis</name>
    <dbReference type="NCBI Taxonomy" id="1069117"/>
    <lineage>
        <taxon>Bacteria</taxon>
        <taxon>Pseudomonadati</taxon>
        <taxon>Bacteroidota</taxon>
        <taxon>Flavobacteriia</taxon>
        <taxon>Flavobacteriales</taxon>
        <taxon>Flavobacteriaceae</taxon>
        <taxon>Maribacter</taxon>
    </lineage>
</organism>
<reference evidence="2" key="1">
    <citation type="journal article" date="2019" name="Int. J. Syst. Evol. Microbiol.">
        <title>The Global Catalogue of Microorganisms (GCM) 10K type strain sequencing project: providing services to taxonomists for standard genome sequencing and annotation.</title>
        <authorList>
            <consortium name="The Broad Institute Genomics Platform"/>
            <consortium name="The Broad Institute Genome Sequencing Center for Infectious Disease"/>
            <person name="Wu L."/>
            <person name="Ma J."/>
        </authorList>
    </citation>
    <scope>NUCLEOTIDE SEQUENCE [LARGE SCALE GENOMIC DNA]</scope>
    <source>
        <strain evidence="2">CCUG 61948</strain>
    </source>
</reference>
<dbReference type="EMBL" id="JBHTHY010000006">
    <property type="protein sequence ID" value="MFD0797639.1"/>
    <property type="molecule type" value="Genomic_DNA"/>
</dbReference>